<dbReference type="Pfam" id="PF20431">
    <property type="entry name" value="E_motif"/>
    <property type="match status" value="1"/>
</dbReference>
<feature type="repeat" description="PPR" evidence="2">
    <location>
        <begin position="192"/>
        <end position="226"/>
    </location>
</feature>
<dbReference type="AlphaFoldDB" id="A0A835QSW0"/>
<dbReference type="InterPro" id="IPR011990">
    <property type="entry name" value="TPR-like_helical_dom_sf"/>
</dbReference>
<organism evidence="4 6">
    <name type="scientific">Vanilla planifolia</name>
    <name type="common">Vanilla</name>
    <dbReference type="NCBI Taxonomy" id="51239"/>
    <lineage>
        <taxon>Eukaryota</taxon>
        <taxon>Viridiplantae</taxon>
        <taxon>Streptophyta</taxon>
        <taxon>Embryophyta</taxon>
        <taxon>Tracheophyta</taxon>
        <taxon>Spermatophyta</taxon>
        <taxon>Magnoliopsida</taxon>
        <taxon>Liliopsida</taxon>
        <taxon>Asparagales</taxon>
        <taxon>Orchidaceae</taxon>
        <taxon>Vanilloideae</taxon>
        <taxon>Vanilleae</taxon>
        <taxon>Vanilla</taxon>
    </lineage>
</organism>
<name>A0A835QSW0_VANPL</name>
<dbReference type="FunFam" id="1.25.40.10:FF:000031">
    <property type="entry name" value="Pentatricopeptide repeat-containing protein mitochondrial"/>
    <property type="match status" value="1"/>
</dbReference>
<dbReference type="InterPro" id="IPR046848">
    <property type="entry name" value="E_motif"/>
</dbReference>
<dbReference type="GO" id="GO:0009451">
    <property type="term" value="P:RNA modification"/>
    <property type="evidence" value="ECO:0007669"/>
    <property type="project" value="InterPro"/>
</dbReference>
<dbReference type="PROSITE" id="PS51375">
    <property type="entry name" value="PPR"/>
    <property type="match status" value="5"/>
</dbReference>
<evidence type="ECO:0000313" key="4">
    <source>
        <dbReference type="EMBL" id="KAG0478099.1"/>
    </source>
</evidence>
<reference evidence="5 6" key="1">
    <citation type="journal article" date="2020" name="Nat. Food">
        <title>A phased Vanilla planifolia genome enables genetic improvement of flavour and production.</title>
        <authorList>
            <person name="Hasing T."/>
            <person name="Tang H."/>
            <person name="Brym M."/>
            <person name="Khazi F."/>
            <person name="Huang T."/>
            <person name="Chambers A.H."/>
        </authorList>
    </citation>
    <scope>NUCLEOTIDE SEQUENCE [LARGE SCALE GENOMIC DNA]</scope>
    <source>
        <tissue evidence="4">Leaf</tissue>
    </source>
</reference>
<dbReference type="EMBL" id="JADCNL010000006">
    <property type="protein sequence ID" value="KAG0476401.1"/>
    <property type="molecule type" value="Genomic_DNA"/>
</dbReference>
<accession>A0A835QSW0</accession>
<protein>
    <recommendedName>
        <fullName evidence="7">Pentatricopeptide repeat-containing protein</fullName>
    </recommendedName>
</protein>
<evidence type="ECO:0000256" key="2">
    <source>
        <dbReference type="PROSITE-ProRule" id="PRU00708"/>
    </source>
</evidence>
<dbReference type="GO" id="GO:0003723">
    <property type="term" value="F:RNA binding"/>
    <property type="evidence" value="ECO:0007669"/>
    <property type="project" value="InterPro"/>
</dbReference>
<evidence type="ECO:0000313" key="5">
    <source>
        <dbReference type="Proteomes" id="UP000636800"/>
    </source>
</evidence>
<dbReference type="Pfam" id="PF01535">
    <property type="entry name" value="PPR"/>
    <property type="match status" value="3"/>
</dbReference>
<dbReference type="Pfam" id="PF13041">
    <property type="entry name" value="PPR_2"/>
    <property type="match status" value="3"/>
</dbReference>
<gene>
    <name evidence="4" type="ORF">HPP92_012818</name>
    <name evidence="3" type="ORF">HPP92_013242</name>
</gene>
<dbReference type="NCBIfam" id="TIGR00756">
    <property type="entry name" value="PPR"/>
    <property type="match status" value="5"/>
</dbReference>
<keyword evidence="5" id="KW-1185">Reference proteome</keyword>
<feature type="repeat" description="PPR" evidence="2">
    <location>
        <begin position="161"/>
        <end position="191"/>
    </location>
</feature>
<comment type="caution">
    <text evidence="4">The sequence shown here is derived from an EMBL/GenBank/DDBJ whole genome shotgun (WGS) entry which is preliminary data.</text>
</comment>
<feature type="repeat" description="PPR" evidence="2">
    <location>
        <begin position="394"/>
        <end position="428"/>
    </location>
</feature>
<keyword evidence="1" id="KW-0677">Repeat</keyword>
<dbReference type="PANTHER" id="PTHR47926">
    <property type="entry name" value="PENTATRICOPEPTIDE REPEAT-CONTAINING PROTEIN"/>
    <property type="match status" value="1"/>
</dbReference>
<dbReference type="InterPro" id="IPR046960">
    <property type="entry name" value="PPR_At4g14850-like_plant"/>
</dbReference>
<dbReference type="Proteomes" id="UP000639772">
    <property type="component" value="Chromosome 6"/>
</dbReference>
<dbReference type="EMBL" id="JADCNM010000006">
    <property type="protein sequence ID" value="KAG0478099.1"/>
    <property type="molecule type" value="Genomic_DNA"/>
</dbReference>
<dbReference type="InterPro" id="IPR002885">
    <property type="entry name" value="PPR_rpt"/>
</dbReference>
<dbReference type="OrthoDB" id="185373at2759"/>
<evidence type="ECO:0008006" key="7">
    <source>
        <dbReference type="Google" id="ProtNLM"/>
    </source>
</evidence>
<evidence type="ECO:0000313" key="6">
    <source>
        <dbReference type="Proteomes" id="UP000639772"/>
    </source>
</evidence>
<sequence>MEQRLIYFLQISIRLDHLKQIHALVVREFPNLVPDFLRALLKQPTIRYARRVFEAIPQPDSFLSNSILSAHSKLSLHREALEIFFLLHRRNAQVNIFSIPSVLKACASLPVSIEGNQIHALVPKLGFFSNIFIQTSLIDFYVKISDIDSAEMVFSEISDKDPVPYNCLMSGYSKSGNVVDARHLFDTMTQRTASSWNTIITCYAHHGEFNEALRLFELMRVQGFQPNEITIVTVLSICAKVADLEKGLKVKKLIDNHHSRADLIVQTAILEMYVKCGAVDEARMEFNQMNCKDVVAWSAMIAGYAQNGRSREALEVFEEMRSVCSEPNEVTLVSVLSACAQLGSVEVGEHIGNYVEGQKLGPSVYVDSALLDMYSKCGNVQKACRIFNKMQKKDLISWNSMIGGLAYNGFGEDAIALFYKMIEENQKPNDVTFVGILTACTHAGLVDLGLQFFHSMKSEYSLMPKVEHCACIVDLFCRSGRLEDAYHFIRGLEIEPNVVIWGTLLSACRIYSNFELAKISVEKLLELEPDNSSNYILFSNMCADAGQWEEARRIRNLMRSKNVRKLAAYSWIELDNTLHKFLVGDKSHLRSSEIYEVANGLSLQIKWVPELDLEQPV</sequence>
<evidence type="ECO:0000256" key="1">
    <source>
        <dbReference type="ARBA" id="ARBA00022737"/>
    </source>
</evidence>
<dbReference type="SUPFAM" id="SSF48452">
    <property type="entry name" value="TPR-like"/>
    <property type="match status" value="1"/>
</dbReference>
<proteinExistence type="predicted"/>
<dbReference type="PANTHER" id="PTHR47926:SF537">
    <property type="entry name" value="PENTACOTRIPEPTIDE-REPEAT REGION OF PRORP DOMAIN-CONTAINING PROTEIN"/>
    <property type="match status" value="1"/>
</dbReference>
<dbReference type="Gene3D" id="1.25.40.10">
    <property type="entry name" value="Tetratricopeptide repeat domain"/>
    <property type="match status" value="4"/>
</dbReference>
<dbReference type="FunFam" id="1.25.40.10:FF:000184">
    <property type="entry name" value="Pentatricopeptide repeat-containing protein, chloroplastic"/>
    <property type="match status" value="1"/>
</dbReference>
<feature type="repeat" description="PPR" evidence="2">
    <location>
        <begin position="293"/>
        <end position="327"/>
    </location>
</feature>
<evidence type="ECO:0000313" key="3">
    <source>
        <dbReference type="EMBL" id="KAG0476401.1"/>
    </source>
</evidence>
<feature type="repeat" description="PPR" evidence="2">
    <location>
        <begin position="363"/>
        <end position="393"/>
    </location>
</feature>
<dbReference type="Proteomes" id="UP000636800">
    <property type="component" value="Chromosome 6"/>
</dbReference>